<protein>
    <submittedName>
        <fullName evidence="1">Uncharacterized protein</fullName>
    </submittedName>
</protein>
<proteinExistence type="predicted"/>
<dbReference type="EMBL" id="JBBAXC010000005">
    <property type="protein sequence ID" value="MEI5906873.1"/>
    <property type="molecule type" value="Genomic_DNA"/>
</dbReference>
<name>A0ABU8HC11_9BACI</name>
<sequence>MINEYVYSEPFEEMPDLYDFYIACLYLRYRRREVSWASFLWASGDYADGYQAVKCDCRWFYEMVTELEDSGFSIEREKLQVEIVTETFELEIKMAEEIYKPFHQYFREYILTNSKNRE</sequence>
<gene>
    <name evidence="1" type="ORF">WAK64_07350</name>
</gene>
<evidence type="ECO:0000313" key="1">
    <source>
        <dbReference type="EMBL" id="MEI5906873.1"/>
    </source>
</evidence>
<organism evidence="1 2">
    <name type="scientific">Bacillus spongiae</name>
    <dbReference type="NCBI Taxonomy" id="2683610"/>
    <lineage>
        <taxon>Bacteria</taxon>
        <taxon>Bacillati</taxon>
        <taxon>Bacillota</taxon>
        <taxon>Bacilli</taxon>
        <taxon>Bacillales</taxon>
        <taxon>Bacillaceae</taxon>
        <taxon>Bacillus</taxon>
    </lineage>
</organism>
<comment type="caution">
    <text evidence="1">The sequence shown here is derived from an EMBL/GenBank/DDBJ whole genome shotgun (WGS) entry which is preliminary data.</text>
</comment>
<dbReference type="RefSeq" id="WP_336586315.1">
    <property type="nucleotide sequence ID" value="NZ_JBBAXC010000005.1"/>
</dbReference>
<dbReference type="Proteomes" id="UP001312865">
    <property type="component" value="Unassembled WGS sequence"/>
</dbReference>
<evidence type="ECO:0000313" key="2">
    <source>
        <dbReference type="Proteomes" id="UP001312865"/>
    </source>
</evidence>
<accession>A0ABU8HC11</accession>
<reference evidence="1 2" key="1">
    <citation type="journal article" date="2018" name="J. Microbiol.">
        <title>Bacillus spongiae sp. nov., isolated from sponge of Jeju Island.</title>
        <authorList>
            <person name="Lee G.E."/>
            <person name="Im W.T."/>
            <person name="Park J.S."/>
        </authorList>
    </citation>
    <scope>NUCLEOTIDE SEQUENCE [LARGE SCALE GENOMIC DNA]</scope>
    <source>
        <strain evidence="1 2">135PIL107-10</strain>
    </source>
</reference>
<keyword evidence="2" id="KW-1185">Reference proteome</keyword>